<comment type="caution">
    <text evidence="2">The sequence shown here is derived from an EMBL/GenBank/DDBJ whole genome shotgun (WGS) entry which is preliminary data.</text>
</comment>
<protein>
    <recommendedName>
        <fullName evidence="4">HbrB</fullName>
    </recommendedName>
</protein>
<feature type="compositionally biased region" description="Low complexity" evidence="1">
    <location>
        <begin position="237"/>
        <end position="248"/>
    </location>
</feature>
<sequence length="833" mass="89303">MQPTRPQQSRGATGSFNSQPSQPPSTSSRPPLRRVESSGSEGENPPRPSITIPKARPTLQQQPSSPATPIYSQFANSSTASLQQNHHHFSRPAGARSVTQGSAAGLKGHSRKHSATQGMFEPTLPSTSTSNLSSHVGMNHQPGPSSAAAAAAVAAAASSSASQMAAQAAVMSHQNSLHSRQRSQTVPFPGDANDGARRGSGGKGPTGPPMLSLTEASAPRDSGFGHHGGPSDRFPGSHAHSSAATAAANVVFPRSGHSSPRGPHSISPQPYSQPPPPPPASEKPRADKPKVKLFSRPGKIMTKGETKDKPLPSPGKIGSALSALQRGNFSTTSLVEPGNQSMYSLNNSSSATIRPIDSQMDEKDKGKEKEKKHHFLSRQKHKLKDEYHLPLSSASSNSRPTDPNAPNPLYNFNIPPSPGPNSTSFSKAKKEKKLAERSESRPENEGSFSLQSEWPGPSSLPTLSQQSTLYDPVDPGKLGLHNHMSLDDAWPYLKAKLLVIFEGGDLRLPVEDFNGVVQMHIQWCMHRRSPNAMLEDLRDLLKTGFLSLDRTLRLTADERFIPALVELWMFTFTSILPYMQAVFLPLDLEVSGCGSIMTGEQARDFWGGVISSSSSSDKQARVTPAATVLDVRRLVLIAYRDIVILPRYETLKTIFSRLSLEFLPSVLANTALSSPPQEAILSTSPSESFTSMARPGTAMSIDPSVGSYNSTSTTLLGEGSAGGRSRAISNVSFGSHASDGALRPFTPSGMPAVREVVDDSKHVTDMVGRMLQCMSVLSSLGSDPGDDGSTKMVELCKMLKLNWLGRGRTGRNRRGIVGGRVRREDLRDEVRVA</sequence>
<evidence type="ECO:0000313" key="3">
    <source>
        <dbReference type="Proteomes" id="UP001498476"/>
    </source>
</evidence>
<feature type="compositionally biased region" description="Polar residues" evidence="1">
    <location>
        <begin position="325"/>
        <end position="352"/>
    </location>
</feature>
<keyword evidence="3" id="KW-1185">Reference proteome</keyword>
<evidence type="ECO:0008006" key="4">
    <source>
        <dbReference type="Google" id="ProtNLM"/>
    </source>
</evidence>
<feature type="region of interest" description="Disordered" evidence="1">
    <location>
        <begin position="167"/>
        <end position="468"/>
    </location>
</feature>
<feature type="compositionally biased region" description="Basic and acidic residues" evidence="1">
    <location>
        <begin position="360"/>
        <end position="369"/>
    </location>
</feature>
<proteinExistence type="predicted"/>
<feature type="region of interest" description="Disordered" evidence="1">
    <location>
        <begin position="1"/>
        <end position="145"/>
    </location>
</feature>
<reference evidence="2 3" key="1">
    <citation type="journal article" date="2025" name="Microbiol. Resour. Announc.">
        <title>Draft genome sequences for Neonectria magnoliae and Neonectria punicea, canker pathogens of Liriodendron tulipifera and Acer saccharum in West Virginia.</title>
        <authorList>
            <person name="Petronek H.M."/>
            <person name="Kasson M.T."/>
            <person name="Metheny A.M."/>
            <person name="Stauder C.M."/>
            <person name="Lovett B."/>
            <person name="Lynch S.C."/>
            <person name="Garnas J.R."/>
            <person name="Kasson L.R."/>
            <person name="Stajich J.E."/>
        </authorList>
    </citation>
    <scope>NUCLEOTIDE SEQUENCE [LARGE SCALE GENOMIC DNA]</scope>
    <source>
        <strain evidence="2 3">NRRL 64653</strain>
    </source>
</reference>
<feature type="compositionally biased region" description="Basic residues" evidence="1">
    <location>
        <begin position="370"/>
        <end position="382"/>
    </location>
</feature>
<feature type="compositionally biased region" description="Pro residues" evidence="1">
    <location>
        <begin position="271"/>
        <end position="281"/>
    </location>
</feature>
<feature type="compositionally biased region" description="Low complexity" evidence="1">
    <location>
        <begin position="18"/>
        <end position="30"/>
    </location>
</feature>
<feature type="compositionally biased region" description="Low complexity" evidence="1">
    <location>
        <begin position="457"/>
        <end position="468"/>
    </location>
</feature>
<feature type="compositionally biased region" description="Polar residues" evidence="1">
    <location>
        <begin position="58"/>
        <end position="84"/>
    </location>
</feature>
<dbReference type="PANTHER" id="PTHR32428">
    <property type="entry name" value="TARGET OF RAPAMYCIN COMPLEX 2 SUBUNIT BIT61-RELATED"/>
    <property type="match status" value="1"/>
</dbReference>
<dbReference type="EMBL" id="JAZAVJ010000096">
    <property type="protein sequence ID" value="KAK7414726.1"/>
    <property type="molecule type" value="Genomic_DNA"/>
</dbReference>
<evidence type="ECO:0000256" key="1">
    <source>
        <dbReference type="SAM" id="MobiDB-lite"/>
    </source>
</evidence>
<evidence type="ECO:0000313" key="2">
    <source>
        <dbReference type="EMBL" id="KAK7414726.1"/>
    </source>
</evidence>
<feature type="compositionally biased region" description="Polar residues" evidence="1">
    <location>
        <begin position="173"/>
        <end position="186"/>
    </location>
</feature>
<feature type="compositionally biased region" description="Low complexity" evidence="1">
    <location>
        <begin position="122"/>
        <end position="134"/>
    </location>
</feature>
<feature type="compositionally biased region" description="Polar residues" evidence="1">
    <location>
        <begin position="1"/>
        <end position="17"/>
    </location>
</feature>
<feature type="compositionally biased region" description="Polar residues" evidence="1">
    <location>
        <begin position="392"/>
        <end position="401"/>
    </location>
</feature>
<dbReference type="Pfam" id="PF08539">
    <property type="entry name" value="HbrB"/>
    <property type="match status" value="1"/>
</dbReference>
<feature type="compositionally biased region" description="Basic and acidic residues" evidence="1">
    <location>
        <begin position="433"/>
        <end position="444"/>
    </location>
</feature>
<gene>
    <name evidence="2" type="ORF">QQX98_006410</name>
</gene>
<dbReference type="PANTHER" id="PTHR32428:SF2">
    <property type="entry name" value="TARGET OF RAPAMYCIN COMPLEX 2 SUBUNIT BIT61-RELATED"/>
    <property type="match status" value="1"/>
</dbReference>
<name>A0ABR1H118_9HYPO</name>
<accession>A0ABR1H118</accession>
<organism evidence="2 3">
    <name type="scientific">Neonectria punicea</name>
    <dbReference type="NCBI Taxonomy" id="979145"/>
    <lineage>
        <taxon>Eukaryota</taxon>
        <taxon>Fungi</taxon>
        <taxon>Dikarya</taxon>
        <taxon>Ascomycota</taxon>
        <taxon>Pezizomycotina</taxon>
        <taxon>Sordariomycetes</taxon>
        <taxon>Hypocreomycetidae</taxon>
        <taxon>Hypocreales</taxon>
        <taxon>Nectriaceae</taxon>
        <taxon>Neonectria</taxon>
    </lineage>
</organism>
<dbReference type="InterPro" id="IPR013745">
    <property type="entry name" value="Bit61/PRR5"/>
</dbReference>
<dbReference type="Proteomes" id="UP001498476">
    <property type="component" value="Unassembled WGS sequence"/>
</dbReference>